<keyword evidence="5 7" id="KW-0732">Signal</keyword>
<evidence type="ECO:0000256" key="1">
    <source>
        <dbReference type="ARBA" id="ARBA00004196"/>
    </source>
</evidence>
<dbReference type="PANTHER" id="PTHR42953">
    <property type="entry name" value="HIGH-AFFINITY ZINC UPTAKE SYSTEM PROTEIN ZNUA-RELATED"/>
    <property type="match status" value="1"/>
</dbReference>
<dbReference type="GO" id="GO:0030001">
    <property type="term" value="P:metal ion transport"/>
    <property type="evidence" value="ECO:0007669"/>
    <property type="project" value="InterPro"/>
</dbReference>
<comment type="similarity">
    <text evidence="2 6">Belongs to the bacterial solute-binding protein 9 family.</text>
</comment>
<evidence type="ECO:0000313" key="8">
    <source>
        <dbReference type="EMBL" id="BCF87456.1"/>
    </source>
</evidence>
<dbReference type="AlphaFoldDB" id="A0A7I8BFR1"/>
<keyword evidence="3 6" id="KW-0813">Transport</keyword>
<evidence type="ECO:0000256" key="3">
    <source>
        <dbReference type="ARBA" id="ARBA00022448"/>
    </source>
</evidence>
<evidence type="ECO:0000313" key="9">
    <source>
        <dbReference type="Proteomes" id="UP000510888"/>
    </source>
</evidence>
<dbReference type="InterPro" id="IPR006127">
    <property type="entry name" value="ZnuA-like"/>
</dbReference>
<dbReference type="Proteomes" id="UP000510888">
    <property type="component" value="Chromosome 1"/>
</dbReference>
<keyword evidence="4" id="KW-0479">Metal-binding</keyword>
<dbReference type="CDD" id="cd01020">
    <property type="entry name" value="TroA_b"/>
    <property type="match status" value="1"/>
</dbReference>
<comment type="subcellular location">
    <subcellularLocation>
        <location evidence="1">Cell envelope</location>
    </subcellularLocation>
</comment>
<dbReference type="GO" id="GO:0007155">
    <property type="term" value="P:cell adhesion"/>
    <property type="evidence" value="ECO:0007669"/>
    <property type="project" value="InterPro"/>
</dbReference>
<sequence length="300" mass="32488">MWKFLMRAVASTVFVFAVGQAAHAQDTKIPVVAAENFYGDVVKQLGGDRVDVTSILSNPDQDPHLFEASPKTARALQHASLVVYNGADYDPWMAKLLNVSKNDKRTTIVAAELVGKKSGDNPHLWYDPSTMPAVARAVSAALASADPAHKAAYDANLAKFLDSLKPIADKVATLRSQYAHVSVTATEPVFGYMSDAIGLDMRNQRFQLAAMNDTEASASDIAAFERDLRERHVRALIYNSQATEALTKRMLKLAQQSHVPTVSVTETQPAGKNYQQWMLAQLDALGNALAAGSANKGTTQ</sequence>
<feature type="signal peptide" evidence="7">
    <location>
        <begin position="1"/>
        <end position="24"/>
    </location>
</feature>
<dbReference type="GO" id="GO:0030313">
    <property type="term" value="C:cell envelope"/>
    <property type="evidence" value="ECO:0007669"/>
    <property type="project" value="UniProtKB-SubCell"/>
</dbReference>
<dbReference type="InterPro" id="IPR006129">
    <property type="entry name" value="AdhesinB"/>
</dbReference>
<reference evidence="8 9" key="1">
    <citation type="journal article" date="2020" name="Genes (Basel)">
        <title>Genomic Comparison of Insect Gut Symbionts from Divergent Burkholderia Subclades.</title>
        <authorList>
            <person name="Takeshita K."/>
            <person name="Kikuchi Y."/>
        </authorList>
    </citation>
    <scope>NUCLEOTIDE SEQUENCE [LARGE SCALE GENOMIC DNA]</scope>
    <source>
        <strain evidence="8 9">PGU16</strain>
    </source>
</reference>
<dbReference type="GO" id="GO:0046872">
    <property type="term" value="F:metal ion binding"/>
    <property type="evidence" value="ECO:0007669"/>
    <property type="project" value="UniProtKB-KW"/>
</dbReference>
<dbReference type="Gene3D" id="3.40.50.1980">
    <property type="entry name" value="Nitrogenase molybdenum iron protein domain"/>
    <property type="match status" value="2"/>
</dbReference>
<dbReference type="PRINTS" id="PR00691">
    <property type="entry name" value="ADHESINB"/>
</dbReference>
<dbReference type="SUPFAM" id="SSF53807">
    <property type="entry name" value="Helical backbone' metal receptor"/>
    <property type="match status" value="1"/>
</dbReference>
<keyword evidence="9" id="KW-1185">Reference proteome</keyword>
<dbReference type="EMBL" id="AP023174">
    <property type="protein sequence ID" value="BCF87456.1"/>
    <property type="molecule type" value="Genomic_DNA"/>
</dbReference>
<gene>
    <name evidence="8" type="ORF">PPGU16_05230</name>
</gene>
<proteinExistence type="inferred from homology"/>
<evidence type="ECO:0000256" key="2">
    <source>
        <dbReference type="ARBA" id="ARBA00011028"/>
    </source>
</evidence>
<evidence type="ECO:0000256" key="4">
    <source>
        <dbReference type="ARBA" id="ARBA00022723"/>
    </source>
</evidence>
<dbReference type="KEGG" id="plad:PPGU16_05230"/>
<dbReference type="InterPro" id="IPR050492">
    <property type="entry name" value="Bact_metal-bind_prot9"/>
</dbReference>
<accession>A0A7I8BFR1</accession>
<evidence type="ECO:0000256" key="7">
    <source>
        <dbReference type="SAM" id="SignalP"/>
    </source>
</evidence>
<dbReference type="PANTHER" id="PTHR42953:SF1">
    <property type="entry name" value="METAL-BINDING PROTEIN HI_0362-RELATED"/>
    <property type="match status" value="1"/>
</dbReference>
<dbReference type="InterPro" id="IPR006128">
    <property type="entry name" value="Lipoprotein_PsaA-like"/>
</dbReference>
<name>A0A7I8BFR1_9BURK</name>
<dbReference type="Pfam" id="PF01297">
    <property type="entry name" value="ZnuA"/>
    <property type="match status" value="1"/>
</dbReference>
<evidence type="ECO:0000256" key="5">
    <source>
        <dbReference type="ARBA" id="ARBA00022729"/>
    </source>
</evidence>
<evidence type="ECO:0000256" key="6">
    <source>
        <dbReference type="RuleBase" id="RU003512"/>
    </source>
</evidence>
<organism evidence="8 9">
    <name type="scientific">Paraburkholderia largidicola</name>
    <dbReference type="NCBI Taxonomy" id="3014751"/>
    <lineage>
        <taxon>Bacteria</taxon>
        <taxon>Pseudomonadati</taxon>
        <taxon>Pseudomonadota</taxon>
        <taxon>Betaproteobacteria</taxon>
        <taxon>Burkholderiales</taxon>
        <taxon>Burkholderiaceae</taxon>
        <taxon>Paraburkholderia</taxon>
    </lineage>
</organism>
<protein>
    <submittedName>
        <fullName evidence="8">ABC transporter substrate-binding protein</fullName>
    </submittedName>
</protein>
<dbReference type="PRINTS" id="PR00690">
    <property type="entry name" value="ADHESNFAMILY"/>
</dbReference>
<feature type="chain" id="PRO_5029709673" evidence="7">
    <location>
        <begin position="25"/>
        <end position="300"/>
    </location>
</feature>